<sequence length="45" mass="4914">MVIDTTVVNGELAGEAVQRGLPFAEAEQLAECLNRYVIDLHANQN</sequence>
<dbReference type="EMBL" id="JBHSLC010000015">
    <property type="protein sequence ID" value="MFC5355554.1"/>
    <property type="molecule type" value="Genomic_DNA"/>
</dbReference>
<accession>A0ABW0G4W1</accession>
<name>A0ABW0G4W1_9PROT</name>
<organism evidence="1 2">
    <name type="scientific">Azospirillum himalayense</name>
    <dbReference type="NCBI Taxonomy" id="654847"/>
    <lineage>
        <taxon>Bacteria</taxon>
        <taxon>Pseudomonadati</taxon>
        <taxon>Pseudomonadota</taxon>
        <taxon>Alphaproteobacteria</taxon>
        <taxon>Rhodospirillales</taxon>
        <taxon>Azospirillaceae</taxon>
        <taxon>Azospirillum</taxon>
    </lineage>
</organism>
<keyword evidence="2" id="KW-1185">Reference proteome</keyword>
<protein>
    <submittedName>
        <fullName evidence="1">Uncharacterized protein</fullName>
    </submittedName>
</protein>
<proteinExistence type="predicted"/>
<dbReference type="Proteomes" id="UP001596166">
    <property type="component" value="Unassembled WGS sequence"/>
</dbReference>
<gene>
    <name evidence="1" type="ORF">ACFPMG_11095</name>
</gene>
<evidence type="ECO:0000313" key="2">
    <source>
        <dbReference type="Proteomes" id="UP001596166"/>
    </source>
</evidence>
<comment type="caution">
    <text evidence="1">The sequence shown here is derived from an EMBL/GenBank/DDBJ whole genome shotgun (WGS) entry which is preliminary data.</text>
</comment>
<dbReference type="RefSeq" id="WP_376995186.1">
    <property type="nucleotide sequence ID" value="NZ_JBHSLC010000015.1"/>
</dbReference>
<evidence type="ECO:0000313" key="1">
    <source>
        <dbReference type="EMBL" id="MFC5355554.1"/>
    </source>
</evidence>
<reference evidence="2" key="1">
    <citation type="journal article" date="2019" name="Int. J. Syst. Evol. Microbiol.">
        <title>The Global Catalogue of Microorganisms (GCM) 10K type strain sequencing project: providing services to taxonomists for standard genome sequencing and annotation.</title>
        <authorList>
            <consortium name="The Broad Institute Genomics Platform"/>
            <consortium name="The Broad Institute Genome Sequencing Center for Infectious Disease"/>
            <person name="Wu L."/>
            <person name="Ma J."/>
        </authorList>
    </citation>
    <scope>NUCLEOTIDE SEQUENCE [LARGE SCALE GENOMIC DNA]</scope>
    <source>
        <strain evidence="2">CCUG 58760</strain>
    </source>
</reference>